<keyword evidence="5" id="KW-0133">Cell shape</keyword>
<evidence type="ECO:0000256" key="6">
    <source>
        <dbReference type="ARBA" id="ARBA00022989"/>
    </source>
</evidence>
<feature type="transmembrane region" description="Helical" evidence="8">
    <location>
        <begin position="121"/>
        <end position="141"/>
    </location>
</feature>
<sequence length="187" mass="20776">MDQINPHSRSDEYGSRINRAHSPFLVIAIPILSILLSSILPMLPIASAVPIMPPLGLLCLLAWRIVRPGLLPVWVGFPLGAFDDLFSGQPFGSAILLWSISMIAIEIIEARFPWRTFVQDWLMIIAIIISYLLAAALFSGAPITVHGLIALGPQLLLCILLFPIIARMIARLDRLRLRRFKRIGVIP</sequence>
<gene>
    <name evidence="9" type="ORF">GRI36_09195</name>
</gene>
<comment type="similarity">
    <text evidence="2">Belongs to the MreD family.</text>
</comment>
<keyword evidence="4 8" id="KW-0812">Transmembrane</keyword>
<dbReference type="GO" id="GO:0008360">
    <property type="term" value="P:regulation of cell shape"/>
    <property type="evidence" value="ECO:0007669"/>
    <property type="project" value="UniProtKB-KW"/>
</dbReference>
<evidence type="ECO:0000256" key="8">
    <source>
        <dbReference type="SAM" id="Phobius"/>
    </source>
</evidence>
<dbReference type="InterPro" id="IPR007227">
    <property type="entry name" value="Cell_shape_determining_MreD"/>
</dbReference>
<feature type="transmembrane region" description="Helical" evidence="8">
    <location>
        <begin position="89"/>
        <end position="109"/>
    </location>
</feature>
<evidence type="ECO:0000313" key="9">
    <source>
        <dbReference type="EMBL" id="MXO57060.1"/>
    </source>
</evidence>
<proteinExistence type="inferred from homology"/>
<reference evidence="9 10" key="1">
    <citation type="submission" date="2019-12" db="EMBL/GenBank/DDBJ databases">
        <title>Genomic-based taxomic classification of the family Erythrobacteraceae.</title>
        <authorList>
            <person name="Xu L."/>
        </authorList>
    </citation>
    <scope>NUCLEOTIDE SEQUENCE [LARGE SCALE GENOMIC DNA]</scope>
    <source>
        <strain evidence="9 10">JCM 17802</strain>
    </source>
</reference>
<name>A0A6I4SPI7_9SPHN</name>
<protein>
    <submittedName>
        <fullName evidence="9">Rod shape-determining protein MreD</fullName>
    </submittedName>
</protein>
<dbReference type="AlphaFoldDB" id="A0A6I4SPI7"/>
<dbReference type="Proteomes" id="UP000468943">
    <property type="component" value="Unassembled WGS sequence"/>
</dbReference>
<comment type="caution">
    <text evidence="9">The sequence shown here is derived from an EMBL/GenBank/DDBJ whole genome shotgun (WGS) entry which is preliminary data.</text>
</comment>
<keyword evidence="6 8" id="KW-1133">Transmembrane helix</keyword>
<feature type="transmembrane region" description="Helical" evidence="8">
    <location>
        <begin position="147"/>
        <end position="170"/>
    </location>
</feature>
<feature type="transmembrane region" description="Helical" evidence="8">
    <location>
        <begin position="20"/>
        <end position="43"/>
    </location>
</feature>
<dbReference type="GO" id="GO:0005886">
    <property type="term" value="C:plasma membrane"/>
    <property type="evidence" value="ECO:0007669"/>
    <property type="project" value="UniProtKB-SubCell"/>
</dbReference>
<accession>A0A6I4SPI7</accession>
<organism evidence="9 10">
    <name type="scientific">Pontixanthobacter gangjinensis</name>
    <dbReference type="NCBI Taxonomy" id="1028742"/>
    <lineage>
        <taxon>Bacteria</taxon>
        <taxon>Pseudomonadati</taxon>
        <taxon>Pseudomonadota</taxon>
        <taxon>Alphaproteobacteria</taxon>
        <taxon>Sphingomonadales</taxon>
        <taxon>Erythrobacteraceae</taxon>
        <taxon>Pontixanthobacter</taxon>
    </lineage>
</organism>
<evidence type="ECO:0000256" key="2">
    <source>
        <dbReference type="ARBA" id="ARBA00007776"/>
    </source>
</evidence>
<evidence type="ECO:0000256" key="4">
    <source>
        <dbReference type="ARBA" id="ARBA00022692"/>
    </source>
</evidence>
<evidence type="ECO:0000256" key="5">
    <source>
        <dbReference type="ARBA" id="ARBA00022960"/>
    </source>
</evidence>
<comment type="subcellular location">
    <subcellularLocation>
        <location evidence="1">Cell membrane</location>
        <topology evidence="1">Multi-pass membrane protein</topology>
    </subcellularLocation>
</comment>
<evidence type="ECO:0000313" key="10">
    <source>
        <dbReference type="Proteomes" id="UP000468943"/>
    </source>
</evidence>
<dbReference type="Pfam" id="PF04093">
    <property type="entry name" value="MreD"/>
    <property type="match status" value="1"/>
</dbReference>
<keyword evidence="3" id="KW-1003">Cell membrane</keyword>
<evidence type="ECO:0000256" key="3">
    <source>
        <dbReference type="ARBA" id="ARBA00022475"/>
    </source>
</evidence>
<keyword evidence="7 8" id="KW-0472">Membrane</keyword>
<evidence type="ECO:0000256" key="1">
    <source>
        <dbReference type="ARBA" id="ARBA00004651"/>
    </source>
</evidence>
<dbReference type="RefSeq" id="WP_160598191.1">
    <property type="nucleotide sequence ID" value="NZ_WTYS01000001.1"/>
</dbReference>
<evidence type="ECO:0000256" key="7">
    <source>
        <dbReference type="ARBA" id="ARBA00023136"/>
    </source>
</evidence>
<dbReference type="OrthoDB" id="7426601at2"/>
<dbReference type="EMBL" id="WTYS01000001">
    <property type="protein sequence ID" value="MXO57060.1"/>
    <property type="molecule type" value="Genomic_DNA"/>
</dbReference>
<keyword evidence="10" id="KW-1185">Reference proteome</keyword>